<evidence type="ECO:0000256" key="2">
    <source>
        <dbReference type="ARBA" id="ARBA00023125"/>
    </source>
</evidence>
<sequence>MNATTKPSARDRVLASARELIQERGVHGVGMRDVVAHAGAPRGSLQHYFPGGKDQLVAEALARADTVSRRVLRTAVQDGGHPLDALHEVFEDWRATLRDSDFRKGCPFAATTVDTSADNPVLREAVHTWSASWHDDLATLLERAGLPAARTRSLATLVQSSLQGALLLARAHRSTVPLEEVEAELTPLLAALLPAR</sequence>
<dbReference type="SUPFAM" id="SSF48498">
    <property type="entry name" value="Tetracyclin repressor-like, C-terminal domain"/>
    <property type="match status" value="1"/>
</dbReference>
<name>A0A7Y9DLT1_9ACTN</name>
<dbReference type="PANTHER" id="PTHR47506:SF3">
    <property type="entry name" value="HTH-TYPE TRANSCRIPTIONAL REGULATOR LMRA"/>
    <property type="match status" value="1"/>
</dbReference>
<protein>
    <submittedName>
        <fullName evidence="6">AcrR family transcriptional regulator</fullName>
    </submittedName>
</protein>
<dbReference type="Proteomes" id="UP000521922">
    <property type="component" value="Unassembled WGS sequence"/>
</dbReference>
<dbReference type="SUPFAM" id="SSF46689">
    <property type="entry name" value="Homeodomain-like"/>
    <property type="match status" value="1"/>
</dbReference>
<dbReference type="PROSITE" id="PS50977">
    <property type="entry name" value="HTH_TETR_2"/>
    <property type="match status" value="1"/>
</dbReference>
<proteinExistence type="predicted"/>
<dbReference type="InterPro" id="IPR036271">
    <property type="entry name" value="Tet_transcr_reg_TetR-rel_C_sf"/>
</dbReference>
<dbReference type="PANTHER" id="PTHR47506">
    <property type="entry name" value="TRANSCRIPTIONAL REGULATORY PROTEIN"/>
    <property type="match status" value="1"/>
</dbReference>
<reference evidence="6 7" key="1">
    <citation type="submission" date="2020-07" db="EMBL/GenBank/DDBJ databases">
        <title>Sequencing the genomes of 1000 actinobacteria strains.</title>
        <authorList>
            <person name="Klenk H.-P."/>
        </authorList>
    </citation>
    <scope>NUCLEOTIDE SEQUENCE [LARGE SCALE GENOMIC DNA]</scope>
    <source>
        <strain evidence="6 7">DSM 7487</strain>
    </source>
</reference>
<dbReference type="AlphaFoldDB" id="A0A7Y9DLT1"/>
<gene>
    <name evidence="6" type="ORF">BJ968_002460</name>
</gene>
<feature type="DNA-binding region" description="H-T-H motif" evidence="4">
    <location>
        <begin position="30"/>
        <end position="49"/>
    </location>
</feature>
<dbReference type="RefSeq" id="WP_179752258.1">
    <property type="nucleotide sequence ID" value="NZ_BAAAGN010000001.1"/>
</dbReference>
<accession>A0A7Y9DLT1</accession>
<dbReference type="EMBL" id="JACCBB010000001">
    <property type="protein sequence ID" value="NYD22920.1"/>
    <property type="molecule type" value="Genomic_DNA"/>
</dbReference>
<keyword evidence="1" id="KW-0805">Transcription regulation</keyword>
<evidence type="ECO:0000313" key="7">
    <source>
        <dbReference type="Proteomes" id="UP000521922"/>
    </source>
</evidence>
<dbReference type="Pfam" id="PF21993">
    <property type="entry name" value="TetR_C_13_2"/>
    <property type="match status" value="1"/>
</dbReference>
<dbReference type="InterPro" id="IPR054156">
    <property type="entry name" value="YxaF_TetR_C"/>
</dbReference>
<dbReference type="Gene3D" id="1.10.357.10">
    <property type="entry name" value="Tetracycline Repressor, domain 2"/>
    <property type="match status" value="1"/>
</dbReference>
<evidence type="ECO:0000256" key="1">
    <source>
        <dbReference type="ARBA" id="ARBA00023015"/>
    </source>
</evidence>
<organism evidence="6 7">
    <name type="scientific">Kineococcus aurantiacus</name>
    <dbReference type="NCBI Taxonomy" id="37633"/>
    <lineage>
        <taxon>Bacteria</taxon>
        <taxon>Bacillati</taxon>
        <taxon>Actinomycetota</taxon>
        <taxon>Actinomycetes</taxon>
        <taxon>Kineosporiales</taxon>
        <taxon>Kineosporiaceae</taxon>
        <taxon>Kineococcus</taxon>
    </lineage>
</organism>
<evidence type="ECO:0000313" key="6">
    <source>
        <dbReference type="EMBL" id="NYD22920.1"/>
    </source>
</evidence>
<dbReference type="InterPro" id="IPR009057">
    <property type="entry name" value="Homeodomain-like_sf"/>
</dbReference>
<feature type="domain" description="HTH tetR-type" evidence="5">
    <location>
        <begin position="7"/>
        <end position="67"/>
    </location>
</feature>
<keyword evidence="2 4" id="KW-0238">DNA-binding</keyword>
<evidence type="ECO:0000256" key="4">
    <source>
        <dbReference type="PROSITE-ProRule" id="PRU00335"/>
    </source>
</evidence>
<evidence type="ECO:0000259" key="5">
    <source>
        <dbReference type="PROSITE" id="PS50977"/>
    </source>
</evidence>
<dbReference type="InterPro" id="IPR001647">
    <property type="entry name" value="HTH_TetR"/>
</dbReference>
<evidence type="ECO:0000256" key="3">
    <source>
        <dbReference type="ARBA" id="ARBA00023163"/>
    </source>
</evidence>
<dbReference type="Pfam" id="PF00440">
    <property type="entry name" value="TetR_N"/>
    <property type="match status" value="1"/>
</dbReference>
<comment type="caution">
    <text evidence="6">The sequence shown here is derived from an EMBL/GenBank/DDBJ whole genome shotgun (WGS) entry which is preliminary data.</text>
</comment>
<keyword evidence="3" id="KW-0804">Transcription</keyword>
<dbReference type="GO" id="GO:0003677">
    <property type="term" value="F:DNA binding"/>
    <property type="evidence" value="ECO:0007669"/>
    <property type="project" value="UniProtKB-UniRule"/>
</dbReference>
<keyword evidence="7" id="KW-1185">Reference proteome</keyword>